<organism evidence="1 2">
    <name type="scientific">Natronoflexus pectinivorans</name>
    <dbReference type="NCBI Taxonomy" id="682526"/>
    <lineage>
        <taxon>Bacteria</taxon>
        <taxon>Pseudomonadati</taxon>
        <taxon>Bacteroidota</taxon>
        <taxon>Bacteroidia</taxon>
        <taxon>Marinilabiliales</taxon>
        <taxon>Marinilabiliaceae</taxon>
        <taxon>Natronoflexus</taxon>
    </lineage>
</organism>
<proteinExistence type="predicted"/>
<gene>
    <name evidence="1" type="ORF">EV194_1226</name>
</gene>
<sequence length="31" mass="3379">MSTVKFRVNLVRLAVPAWESGVSEGETSNLT</sequence>
<protein>
    <submittedName>
        <fullName evidence="1">Uncharacterized protein</fullName>
    </submittedName>
</protein>
<keyword evidence="2" id="KW-1185">Reference proteome</keyword>
<accession>A0A4R2G5Z4</accession>
<evidence type="ECO:0000313" key="2">
    <source>
        <dbReference type="Proteomes" id="UP000295221"/>
    </source>
</evidence>
<reference evidence="1 2" key="1">
    <citation type="submission" date="2019-03" db="EMBL/GenBank/DDBJ databases">
        <title>Genomic Encyclopedia of Type Strains, Phase IV (KMG-IV): sequencing the most valuable type-strain genomes for metagenomic binning, comparative biology and taxonomic classification.</title>
        <authorList>
            <person name="Goeker M."/>
        </authorList>
    </citation>
    <scope>NUCLEOTIDE SEQUENCE [LARGE SCALE GENOMIC DNA]</scope>
    <source>
        <strain evidence="1 2">DSM 24179</strain>
    </source>
</reference>
<name>A0A4R2G5Z4_9BACT</name>
<evidence type="ECO:0000313" key="1">
    <source>
        <dbReference type="EMBL" id="TCO03010.1"/>
    </source>
</evidence>
<comment type="caution">
    <text evidence="1">The sequence shown here is derived from an EMBL/GenBank/DDBJ whole genome shotgun (WGS) entry which is preliminary data.</text>
</comment>
<dbReference type="AlphaFoldDB" id="A0A4R2G5Z4"/>
<dbReference type="EMBL" id="SLWK01000022">
    <property type="protein sequence ID" value="TCO03010.1"/>
    <property type="molecule type" value="Genomic_DNA"/>
</dbReference>
<dbReference type="Proteomes" id="UP000295221">
    <property type="component" value="Unassembled WGS sequence"/>
</dbReference>